<evidence type="ECO:0000256" key="10">
    <source>
        <dbReference type="RuleBase" id="RU004347"/>
    </source>
</evidence>
<dbReference type="HAMAP" id="MF_00065">
    <property type="entry name" value="Adenylyl_sulf_kinase"/>
    <property type="match status" value="1"/>
</dbReference>
<dbReference type="AlphaFoldDB" id="A0A9Q4FZL3"/>
<dbReference type="GO" id="GO:0070814">
    <property type="term" value="P:hydrogen sulfide biosynthetic process"/>
    <property type="evidence" value="ECO:0007669"/>
    <property type="project" value="UniProtKB-UniRule"/>
</dbReference>
<dbReference type="GO" id="GO:0000103">
    <property type="term" value="P:sulfate assimilation"/>
    <property type="evidence" value="ECO:0007669"/>
    <property type="project" value="UniProtKB-UniRule"/>
</dbReference>
<feature type="binding site" evidence="9">
    <location>
        <begin position="36"/>
        <end position="43"/>
    </location>
    <ligand>
        <name>ATP</name>
        <dbReference type="ChEBI" id="CHEBI:30616"/>
    </ligand>
</feature>
<keyword evidence="7 9" id="KW-0418">Kinase</keyword>
<dbReference type="GO" id="GO:0005524">
    <property type="term" value="F:ATP binding"/>
    <property type="evidence" value="ECO:0007669"/>
    <property type="project" value="UniProtKB-UniRule"/>
</dbReference>
<keyword evidence="9" id="KW-0597">Phosphoprotein</keyword>
<proteinExistence type="inferred from homology"/>
<accession>A0A9Q4FZL3</accession>
<evidence type="ECO:0000256" key="7">
    <source>
        <dbReference type="ARBA" id="ARBA00022777"/>
    </source>
</evidence>
<evidence type="ECO:0000256" key="4">
    <source>
        <dbReference type="ARBA" id="ARBA00007008"/>
    </source>
</evidence>
<dbReference type="RefSeq" id="WP_257821405.1">
    <property type="nucleotide sequence ID" value="NZ_JABXYM010000001.1"/>
</dbReference>
<evidence type="ECO:0000313" key="12">
    <source>
        <dbReference type="EMBL" id="MCR6096918.1"/>
    </source>
</evidence>
<evidence type="ECO:0000256" key="6">
    <source>
        <dbReference type="ARBA" id="ARBA00022741"/>
    </source>
</evidence>
<dbReference type="InterPro" id="IPR059117">
    <property type="entry name" value="APS_kinase_dom"/>
</dbReference>
<dbReference type="CDD" id="cd02027">
    <property type="entry name" value="APSK"/>
    <property type="match status" value="1"/>
</dbReference>
<dbReference type="PANTHER" id="PTHR11055">
    <property type="entry name" value="BIFUNCTIONAL 3'-PHOSPHOADENOSINE 5'-PHOSPHOSULFATE SYNTHASE"/>
    <property type="match status" value="1"/>
</dbReference>
<dbReference type="Pfam" id="PF01583">
    <property type="entry name" value="APS_kinase"/>
    <property type="match status" value="1"/>
</dbReference>
<dbReference type="InterPro" id="IPR027417">
    <property type="entry name" value="P-loop_NTPase"/>
</dbReference>
<feature type="active site" description="Phosphoserine intermediate" evidence="9">
    <location>
        <position position="110"/>
    </location>
</feature>
<evidence type="ECO:0000256" key="3">
    <source>
        <dbReference type="ARBA" id="ARBA00004806"/>
    </source>
</evidence>
<reference evidence="12" key="1">
    <citation type="submission" date="2020-06" db="EMBL/GenBank/DDBJ databases">
        <title>Insight into the genomes of haloalkaliphilic bacilli from Kenyan soda lakes.</title>
        <authorList>
            <person name="Mwirichia R."/>
            <person name="Villamizar G.C."/>
            <person name="Poehlein A."/>
            <person name="Mugweru J."/>
            <person name="Kipnyargis A."/>
            <person name="Kiplimo D."/>
            <person name="Orwa P."/>
            <person name="Daniel R."/>
        </authorList>
    </citation>
    <scope>NUCLEOTIDE SEQUENCE</scope>
    <source>
        <strain evidence="12">B1096_S55</strain>
    </source>
</reference>
<evidence type="ECO:0000256" key="9">
    <source>
        <dbReference type="HAMAP-Rule" id="MF_00065"/>
    </source>
</evidence>
<comment type="caution">
    <text evidence="12">The sequence shown here is derived from an EMBL/GenBank/DDBJ whole genome shotgun (WGS) entry which is preliminary data.</text>
</comment>
<name>A0A9Q4FZL3_SALAG</name>
<sequence length="202" mass="23007">MTQPVPNNVHWHDTTITKKQRQRLTGHKSFTLWFTGLSGSGKSTLANTLDQRLYEHNIKSYVLDGDNIRHGLNKDLGFSPDDRQENIRRIGEVANLFVDSGTVVLTAFVSPYQSDRQLARELLSHDEFIEIYVKCALEECEKRDPKGLYEKAREGIIPEFTGISAPYEAPENPELIVSTDELSIPEAVDKIFNYLKNRNLLS</sequence>
<comment type="pathway">
    <text evidence="3 9 10">Sulfur metabolism; hydrogen sulfide biosynthesis; sulfite from sulfate: step 2/3.</text>
</comment>
<dbReference type="GO" id="GO:0004020">
    <property type="term" value="F:adenylylsulfate kinase activity"/>
    <property type="evidence" value="ECO:0007669"/>
    <property type="project" value="UniProtKB-UniRule"/>
</dbReference>
<keyword evidence="6 9" id="KW-0547">Nucleotide-binding</keyword>
<dbReference type="Gene3D" id="3.40.50.300">
    <property type="entry name" value="P-loop containing nucleotide triphosphate hydrolases"/>
    <property type="match status" value="1"/>
</dbReference>
<gene>
    <name evidence="9 12" type="primary">cysC</name>
    <name evidence="12" type="ORF">HXA33_10150</name>
</gene>
<dbReference type="InterPro" id="IPR002891">
    <property type="entry name" value="APS"/>
</dbReference>
<evidence type="ECO:0000256" key="2">
    <source>
        <dbReference type="ARBA" id="ARBA00002632"/>
    </source>
</evidence>
<keyword evidence="5 9" id="KW-0808">Transferase</keyword>
<dbReference type="Proteomes" id="UP001057753">
    <property type="component" value="Unassembled WGS sequence"/>
</dbReference>
<evidence type="ECO:0000256" key="1">
    <source>
        <dbReference type="ARBA" id="ARBA00001823"/>
    </source>
</evidence>
<protein>
    <recommendedName>
        <fullName evidence="9 10">Adenylyl-sulfate kinase</fullName>
        <ecNumber evidence="9 10">2.7.1.25</ecNumber>
    </recommendedName>
    <alternativeName>
        <fullName evidence="9">APS kinase</fullName>
    </alternativeName>
    <alternativeName>
        <fullName evidence="9">ATP adenosine-5'-phosphosulfate 3'-phosphotransferase</fullName>
    </alternativeName>
    <alternativeName>
        <fullName evidence="9">Adenosine-5'-phosphosulfate kinase</fullName>
    </alternativeName>
</protein>
<feature type="domain" description="APS kinase" evidence="11">
    <location>
        <begin position="28"/>
        <end position="177"/>
    </location>
</feature>
<dbReference type="FunFam" id="3.40.50.300:FF:000212">
    <property type="entry name" value="Adenylyl-sulfate kinase"/>
    <property type="match status" value="1"/>
</dbReference>
<keyword evidence="13" id="KW-1185">Reference proteome</keyword>
<dbReference type="EC" id="2.7.1.25" evidence="9 10"/>
<dbReference type="PANTHER" id="PTHR11055:SF1">
    <property type="entry name" value="PAPS SYNTHETASE, ISOFORM D"/>
    <property type="match status" value="1"/>
</dbReference>
<organism evidence="12 13">
    <name type="scientific">Salipaludibacillus agaradhaerens</name>
    <name type="common">Bacillus agaradhaerens</name>
    <dbReference type="NCBI Taxonomy" id="76935"/>
    <lineage>
        <taxon>Bacteria</taxon>
        <taxon>Bacillati</taxon>
        <taxon>Bacillota</taxon>
        <taxon>Bacilli</taxon>
        <taxon>Bacillales</taxon>
        <taxon>Bacillaceae</taxon>
    </lineage>
</organism>
<evidence type="ECO:0000256" key="5">
    <source>
        <dbReference type="ARBA" id="ARBA00022679"/>
    </source>
</evidence>
<keyword evidence="8 9" id="KW-0067">ATP-binding</keyword>
<dbReference type="SUPFAM" id="SSF52540">
    <property type="entry name" value="P-loop containing nucleoside triphosphate hydrolases"/>
    <property type="match status" value="1"/>
</dbReference>
<evidence type="ECO:0000313" key="13">
    <source>
        <dbReference type="Proteomes" id="UP001057753"/>
    </source>
</evidence>
<evidence type="ECO:0000256" key="8">
    <source>
        <dbReference type="ARBA" id="ARBA00022840"/>
    </source>
</evidence>
<evidence type="ECO:0000259" key="11">
    <source>
        <dbReference type="Pfam" id="PF01583"/>
    </source>
</evidence>
<comment type="function">
    <text evidence="2 9 10">Catalyzes the synthesis of activated sulfate.</text>
</comment>
<dbReference type="NCBIfam" id="TIGR00455">
    <property type="entry name" value="apsK"/>
    <property type="match status" value="1"/>
</dbReference>
<comment type="catalytic activity">
    <reaction evidence="1 9 10">
        <text>adenosine 5'-phosphosulfate + ATP = 3'-phosphoadenylyl sulfate + ADP + H(+)</text>
        <dbReference type="Rhea" id="RHEA:24152"/>
        <dbReference type="ChEBI" id="CHEBI:15378"/>
        <dbReference type="ChEBI" id="CHEBI:30616"/>
        <dbReference type="ChEBI" id="CHEBI:58243"/>
        <dbReference type="ChEBI" id="CHEBI:58339"/>
        <dbReference type="ChEBI" id="CHEBI:456216"/>
        <dbReference type="EC" id="2.7.1.25"/>
    </reaction>
</comment>
<dbReference type="EMBL" id="JABXYM010000001">
    <property type="protein sequence ID" value="MCR6096918.1"/>
    <property type="molecule type" value="Genomic_DNA"/>
</dbReference>
<comment type="similarity">
    <text evidence="4 9 10">Belongs to the APS kinase family.</text>
</comment>
<dbReference type="NCBIfam" id="NF003013">
    <property type="entry name" value="PRK03846.1"/>
    <property type="match status" value="1"/>
</dbReference>